<dbReference type="Proteomes" id="UP000036951">
    <property type="component" value="Unassembled WGS sequence"/>
</dbReference>
<gene>
    <name evidence="6" type="ORF">ACU52_02755</name>
</gene>
<sequence>MMLLPATLMTLTAAGQNVSGQVVDAHGKGIPYINVVALSLPDSAYVTGVMTDSIGRFGFDVPPEGRLLRVSGVGYKTVYADRTGNESRICLQEDTRMLGEVVVRSRMPKTRLKGDAMVTNVVGTVLETAGNMEDLLDRIPNVSANSDKIEVFGRGEPEIYINGRKMLDKVELERLSSDNIKSVEVVTNPGARYGASVKSVIRITTKKAVGEGFGFDNRLSGELKERGYASGQERINMNWRSGGLDIGGTFNISRTNTLDPKQLEQITYLDMTWRQPSSLDQVYKKRNIYGRLALSYMFNENHSLGASLSWYRMPWDNASGYMKSSVVKDDLLTEKLLSSYIASGQGTTLQGNLYYVGKIGQLGVDFNADWYWSKTGRHMTTVEDYQETGQEPVNQQVSTSSDGRNNLVASKLVLTSPLFGGTLSFGGEYSYSVRKTLYGVLPADVLEDDKSRIEEGMASAFVEYVRHYGPLSMQAGVRYENVDFDYYDDGVYVGEQSRVFNNIFPSLSLSGMFGDFGVQLGYASDISRPSYNQLRSNITYDNRYTYEGGNPFLLPSRSNNVNLALTYKWIMLNAGWSHVIDPIIQHSEPYGDDPSVVLFRQVNGESYDKMYASLNISPTFGVWHPSLMLGVQKQWFAMQVHGHNPLDNPVGTFRFDNTLDTKICRISLNMRYTTRGGDENVYMRKPSFRADMSLYKAFMQDRLTVQLQVKDLFKTSRQRLTMFYGSMRETLWGAPAQRRVSLTVRYKFNVDKSKYKGTGAGQSQKSRM</sequence>
<name>A0A8E1UQX3_9BACT</name>
<evidence type="ECO:0000256" key="3">
    <source>
        <dbReference type="ARBA" id="ARBA00023237"/>
    </source>
</evidence>
<dbReference type="InterPro" id="IPR041700">
    <property type="entry name" value="OMP_b-brl_3"/>
</dbReference>
<dbReference type="PANTHER" id="PTHR40980:SF3">
    <property type="entry name" value="TONB-DEPENDENT RECEPTOR-LIKE BETA-BARREL DOMAIN-CONTAINING PROTEIN"/>
    <property type="match status" value="1"/>
</dbReference>
<keyword evidence="2" id="KW-0472">Membrane</keyword>
<dbReference type="Gene3D" id="2.40.170.20">
    <property type="entry name" value="TonB-dependent receptor, beta-barrel domain"/>
    <property type="match status" value="1"/>
</dbReference>
<evidence type="ECO:0000256" key="1">
    <source>
        <dbReference type="ARBA" id="ARBA00004442"/>
    </source>
</evidence>
<dbReference type="InterPro" id="IPR036942">
    <property type="entry name" value="Beta-barrel_TonB_sf"/>
</dbReference>
<evidence type="ECO:0000256" key="2">
    <source>
        <dbReference type="ARBA" id="ARBA00023136"/>
    </source>
</evidence>
<feature type="domain" description="TonB-dependent receptor plug" evidence="4">
    <location>
        <begin position="129"/>
        <end position="195"/>
    </location>
</feature>
<accession>A0A8E1UQX3</accession>
<evidence type="ECO:0000313" key="7">
    <source>
        <dbReference type="Proteomes" id="UP000036951"/>
    </source>
</evidence>
<proteinExistence type="predicted"/>
<dbReference type="PANTHER" id="PTHR40980">
    <property type="entry name" value="PLUG DOMAIN-CONTAINING PROTEIN"/>
    <property type="match status" value="1"/>
</dbReference>
<dbReference type="Gene3D" id="2.170.130.10">
    <property type="entry name" value="TonB-dependent receptor, plug domain"/>
    <property type="match status" value="1"/>
</dbReference>
<dbReference type="InterPro" id="IPR012910">
    <property type="entry name" value="Plug_dom"/>
</dbReference>
<evidence type="ECO:0000259" key="5">
    <source>
        <dbReference type="Pfam" id="PF14905"/>
    </source>
</evidence>
<organism evidence="6 7">
    <name type="scientific">Xylanibacter rarus</name>
    <dbReference type="NCBI Taxonomy" id="1676614"/>
    <lineage>
        <taxon>Bacteria</taxon>
        <taxon>Pseudomonadati</taxon>
        <taxon>Bacteroidota</taxon>
        <taxon>Bacteroidia</taxon>
        <taxon>Bacteroidales</taxon>
        <taxon>Prevotellaceae</taxon>
        <taxon>Xylanibacter</taxon>
    </lineage>
</organism>
<dbReference type="GO" id="GO:0009279">
    <property type="term" value="C:cell outer membrane"/>
    <property type="evidence" value="ECO:0007669"/>
    <property type="project" value="UniProtKB-SubCell"/>
</dbReference>
<keyword evidence="3" id="KW-0998">Cell outer membrane</keyword>
<dbReference type="SUPFAM" id="SSF49464">
    <property type="entry name" value="Carboxypeptidase regulatory domain-like"/>
    <property type="match status" value="1"/>
</dbReference>
<keyword evidence="7" id="KW-1185">Reference proteome</keyword>
<evidence type="ECO:0000259" key="4">
    <source>
        <dbReference type="Pfam" id="PF07715"/>
    </source>
</evidence>
<protein>
    <recommendedName>
        <fullName evidence="8">TonB-dependent receptor</fullName>
    </recommendedName>
</protein>
<dbReference type="InterPro" id="IPR037066">
    <property type="entry name" value="Plug_dom_sf"/>
</dbReference>
<comment type="subcellular location">
    <subcellularLocation>
        <location evidence="1">Cell outer membrane</location>
    </subcellularLocation>
</comment>
<dbReference type="EMBL" id="LFQU01000003">
    <property type="protein sequence ID" value="KOO69410.1"/>
    <property type="molecule type" value="Genomic_DNA"/>
</dbReference>
<reference evidence="6 7" key="1">
    <citation type="submission" date="2015-06" db="EMBL/GenBank/DDBJ databases">
        <title>Prevotella sp. 109, sp. nov., a novel member of the family Prevotellaceae isolated from human faeces.</title>
        <authorList>
            <person name="Shkoporov A.N."/>
            <person name="Chaplin A.V."/>
            <person name="Kafarskaia L.I."/>
            <person name="Efimov B.A."/>
        </authorList>
    </citation>
    <scope>NUCLEOTIDE SEQUENCE [LARGE SCALE GENOMIC DNA]</scope>
    <source>
        <strain evidence="6 7">109</strain>
    </source>
</reference>
<evidence type="ECO:0008006" key="8">
    <source>
        <dbReference type="Google" id="ProtNLM"/>
    </source>
</evidence>
<comment type="caution">
    <text evidence="6">The sequence shown here is derived from an EMBL/GenBank/DDBJ whole genome shotgun (WGS) entry which is preliminary data.</text>
</comment>
<evidence type="ECO:0000313" key="6">
    <source>
        <dbReference type="EMBL" id="KOO69410.1"/>
    </source>
</evidence>
<dbReference type="SUPFAM" id="SSF56935">
    <property type="entry name" value="Porins"/>
    <property type="match status" value="1"/>
</dbReference>
<dbReference type="Pfam" id="PF13620">
    <property type="entry name" value="CarboxypepD_reg"/>
    <property type="match status" value="1"/>
</dbReference>
<dbReference type="Pfam" id="PF07715">
    <property type="entry name" value="Plug"/>
    <property type="match status" value="1"/>
</dbReference>
<dbReference type="Pfam" id="PF14905">
    <property type="entry name" value="OMP_b-brl_3"/>
    <property type="match status" value="1"/>
</dbReference>
<feature type="domain" description="Outer membrane protein beta-barrel" evidence="5">
    <location>
        <begin position="361"/>
        <end position="746"/>
    </location>
</feature>
<dbReference type="AlphaFoldDB" id="A0A8E1UQX3"/>
<dbReference type="InterPro" id="IPR008969">
    <property type="entry name" value="CarboxyPept-like_regulatory"/>
</dbReference>